<dbReference type="EMBL" id="CP051774">
    <property type="protein sequence ID" value="QJE94739.1"/>
    <property type="molecule type" value="Genomic_DNA"/>
</dbReference>
<dbReference type="Pfam" id="PF01182">
    <property type="entry name" value="Glucosamine_iso"/>
    <property type="match status" value="1"/>
</dbReference>
<gene>
    <name evidence="3" type="primary">nagB</name>
    <name evidence="3" type="ORF">HHL09_02730</name>
</gene>
<evidence type="ECO:0000313" key="3">
    <source>
        <dbReference type="EMBL" id="QJE94739.1"/>
    </source>
</evidence>
<evidence type="ECO:0000313" key="4">
    <source>
        <dbReference type="Proteomes" id="UP000501812"/>
    </source>
</evidence>
<dbReference type="AlphaFoldDB" id="A0A858RE97"/>
<sequence length="251" mass="27306">MTESIPVRIFPDRTEASRTLALELAALIRTINESGRPAVLGLATGRTPLPFYGELIRLHREGQLSFAKVITFNLDEYLGLPGNHPESYRAFMRRELFDHVDIPAENLNIPDGMVPPEALEAHCAAYEELIRAAGGIDFQLLGIGRTGHIGFNEPGSPRGSRTRKVELDPITRQDAAPAFGGLENVPEYAISMGCGTILEARRIALLAWGAAKADIVKEALTGPVTDQVSASFLQEHQDATFYLDAEAGSKL</sequence>
<dbReference type="KEGG" id="luo:HHL09_02730"/>
<dbReference type="Gene3D" id="3.40.50.1360">
    <property type="match status" value="1"/>
</dbReference>
<dbReference type="Proteomes" id="UP000501812">
    <property type="component" value="Chromosome"/>
</dbReference>
<name>A0A858RE97_9BACT</name>
<evidence type="ECO:0000256" key="1">
    <source>
        <dbReference type="NCBIfam" id="TIGR00502"/>
    </source>
</evidence>
<feature type="domain" description="Glucosamine/galactosamine-6-phosphate isomerase" evidence="2">
    <location>
        <begin position="12"/>
        <end position="239"/>
    </location>
</feature>
<organism evidence="3 4">
    <name type="scientific">Luteolibacter luteus</name>
    <dbReference type="NCBI Taxonomy" id="2728835"/>
    <lineage>
        <taxon>Bacteria</taxon>
        <taxon>Pseudomonadati</taxon>
        <taxon>Verrucomicrobiota</taxon>
        <taxon>Verrucomicrobiia</taxon>
        <taxon>Verrucomicrobiales</taxon>
        <taxon>Verrucomicrobiaceae</taxon>
        <taxon>Luteolibacter</taxon>
    </lineage>
</organism>
<dbReference type="GO" id="GO:0004342">
    <property type="term" value="F:glucosamine-6-phosphate deaminase activity"/>
    <property type="evidence" value="ECO:0007669"/>
    <property type="project" value="UniProtKB-UniRule"/>
</dbReference>
<dbReference type="EC" id="3.5.99.6" evidence="1"/>
<dbReference type="InterPro" id="IPR004547">
    <property type="entry name" value="Glucosamine6P_isomerase"/>
</dbReference>
<keyword evidence="4" id="KW-1185">Reference proteome</keyword>
<dbReference type="InterPro" id="IPR037171">
    <property type="entry name" value="NagB/RpiA_transferase-like"/>
</dbReference>
<protein>
    <recommendedName>
        <fullName evidence="1">Glucosamine-6-phosphate deaminase</fullName>
        <ecNumber evidence="1">3.5.99.6</ecNumber>
    </recommendedName>
</protein>
<keyword evidence="3" id="KW-0378">Hydrolase</keyword>
<evidence type="ECO:0000259" key="2">
    <source>
        <dbReference type="Pfam" id="PF01182"/>
    </source>
</evidence>
<dbReference type="GO" id="GO:0005975">
    <property type="term" value="P:carbohydrate metabolic process"/>
    <property type="evidence" value="ECO:0007669"/>
    <property type="project" value="InterPro"/>
</dbReference>
<dbReference type="CDD" id="cd01399">
    <property type="entry name" value="GlcN6P_deaminase"/>
    <property type="match status" value="1"/>
</dbReference>
<dbReference type="InterPro" id="IPR052960">
    <property type="entry name" value="GlcN6P_deaminase-like"/>
</dbReference>
<accession>A0A858RE97</accession>
<dbReference type="SUPFAM" id="SSF100950">
    <property type="entry name" value="NagB/RpiA/CoA transferase-like"/>
    <property type="match status" value="1"/>
</dbReference>
<reference evidence="3 4" key="1">
    <citation type="submission" date="2020-04" db="EMBL/GenBank/DDBJ databases">
        <title>Luteolibacter sp. G-1-1-1 isolated from soil.</title>
        <authorList>
            <person name="Dahal R.H."/>
        </authorList>
    </citation>
    <scope>NUCLEOTIDE SEQUENCE [LARGE SCALE GENOMIC DNA]</scope>
    <source>
        <strain evidence="3 4">G-1-1-1</strain>
    </source>
</reference>
<dbReference type="InterPro" id="IPR006148">
    <property type="entry name" value="Glc/Gal-6P_isomerase"/>
</dbReference>
<dbReference type="PANTHER" id="PTHR42892:SF1">
    <property type="entry name" value="GLUCOSAMINE-6-PHOSPHATE ISOMERASE"/>
    <property type="match status" value="1"/>
</dbReference>
<dbReference type="NCBIfam" id="TIGR00502">
    <property type="entry name" value="nagB"/>
    <property type="match status" value="1"/>
</dbReference>
<proteinExistence type="predicted"/>
<dbReference type="GO" id="GO:0006046">
    <property type="term" value="P:N-acetylglucosamine catabolic process"/>
    <property type="evidence" value="ECO:0007669"/>
    <property type="project" value="UniProtKB-UniRule"/>
</dbReference>
<dbReference type="RefSeq" id="WP_169452960.1">
    <property type="nucleotide sequence ID" value="NZ_CP051774.1"/>
</dbReference>
<dbReference type="PANTHER" id="PTHR42892">
    <property type="entry name" value="GLUCOSAMINE-6-PHOSPHATE DEAMINASE-LIKE PROTEIN BT_0258-RELATED"/>
    <property type="match status" value="1"/>
</dbReference>